<proteinExistence type="predicted"/>
<organism evidence="1 2">
    <name type="scientific">Pleurodeles waltl</name>
    <name type="common">Iberian ribbed newt</name>
    <dbReference type="NCBI Taxonomy" id="8319"/>
    <lineage>
        <taxon>Eukaryota</taxon>
        <taxon>Metazoa</taxon>
        <taxon>Chordata</taxon>
        <taxon>Craniata</taxon>
        <taxon>Vertebrata</taxon>
        <taxon>Euteleostomi</taxon>
        <taxon>Amphibia</taxon>
        <taxon>Batrachia</taxon>
        <taxon>Caudata</taxon>
        <taxon>Salamandroidea</taxon>
        <taxon>Salamandridae</taxon>
        <taxon>Pleurodelinae</taxon>
        <taxon>Pleurodeles</taxon>
    </lineage>
</organism>
<dbReference type="PANTHER" id="PTHR37984">
    <property type="entry name" value="PROTEIN CBG26694"/>
    <property type="match status" value="1"/>
</dbReference>
<dbReference type="PANTHER" id="PTHR37984:SF8">
    <property type="entry name" value="CCHC-TYPE DOMAIN-CONTAINING PROTEIN"/>
    <property type="match status" value="1"/>
</dbReference>
<evidence type="ECO:0000313" key="2">
    <source>
        <dbReference type="Proteomes" id="UP001066276"/>
    </source>
</evidence>
<dbReference type="InterPro" id="IPR050951">
    <property type="entry name" value="Retrovirus_Pol_polyprotein"/>
</dbReference>
<protein>
    <submittedName>
        <fullName evidence="1">Uncharacterized protein</fullName>
    </submittedName>
</protein>
<accession>A0AAV7PNK5</accession>
<dbReference type="Proteomes" id="UP001066276">
    <property type="component" value="Chromosome 7"/>
</dbReference>
<reference evidence="1" key="1">
    <citation type="journal article" date="2022" name="bioRxiv">
        <title>Sequencing and chromosome-scale assembly of the giantPleurodeles waltlgenome.</title>
        <authorList>
            <person name="Brown T."/>
            <person name="Elewa A."/>
            <person name="Iarovenko S."/>
            <person name="Subramanian E."/>
            <person name="Araus A.J."/>
            <person name="Petzold A."/>
            <person name="Susuki M."/>
            <person name="Suzuki K.-i.T."/>
            <person name="Hayashi T."/>
            <person name="Toyoda A."/>
            <person name="Oliveira C."/>
            <person name="Osipova E."/>
            <person name="Leigh N.D."/>
            <person name="Simon A."/>
            <person name="Yun M.H."/>
        </authorList>
    </citation>
    <scope>NUCLEOTIDE SEQUENCE</scope>
    <source>
        <strain evidence="1">20211129_DDA</strain>
        <tissue evidence="1">Liver</tissue>
    </source>
</reference>
<keyword evidence="2" id="KW-1185">Reference proteome</keyword>
<evidence type="ECO:0000313" key="1">
    <source>
        <dbReference type="EMBL" id="KAJ1129419.1"/>
    </source>
</evidence>
<dbReference type="AlphaFoldDB" id="A0AAV7PNK5"/>
<dbReference type="EMBL" id="JANPWB010000011">
    <property type="protein sequence ID" value="KAJ1129419.1"/>
    <property type="molecule type" value="Genomic_DNA"/>
</dbReference>
<gene>
    <name evidence="1" type="ORF">NDU88_007789</name>
</gene>
<comment type="caution">
    <text evidence="1">The sequence shown here is derived from an EMBL/GenBank/DDBJ whole genome shotgun (WGS) entry which is preliminary data.</text>
</comment>
<name>A0AAV7PNK5_PLEWA</name>
<sequence>MKGLFKASPRIARLSVRLLDYKYEVRYVPGFKNKIADYLSRMPLARTDEEVKELEDCCVADIIQDVQGITEDEWNKGLDNDVILSKVQMWLCEGWPHKKNLDDDIRVFWKVKEELSVEGNRLMRNGRYQLQRFIYCCVTG</sequence>